<feature type="compositionally biased region" description="Basic and acidic residues" evidence="1">
    <location>
        <begin position="436"/>
        <end position="453"/>
    </location>
</feature>
<organism evidence="4 5">
    <name type="scientific">Cryoendolithus antarcticus</name>
    <dbReference type="NCBI Taxonomy" id="1507870"/>
    <lineage>
        <taxon>Eukaryota</taxon>
        <taxon>Fungi</taxon>
        <taxon>Dikarya</taxon>
        <taxon>Ascomycota</taxon>
        <taxon>Pezizomycotina</taxon>
        <taxon>Dothideomycetes</taxon>
        <taxon>Dothideomycetidae</taxon>
        <taxon>Cladosporiales</taxon>
        <taxon>Cladosporiaceae</taxon>
        <taxon>Cryoendolithus</taxon>
    </lineage>
</organism>
<accession>A0A1V8SL66</accession>
<keyword evidence="5" id="KW-1185">Reference proteome</keyword>
<dbReference type="AlphaFoldDB" id="A0A1V8SL66"/>
<feature type="compositionally biased region" description="Polar residues" evidence="1">
    <location>
        <begin position="421"/>
        <end position="432"/>
    </location>
</feature>
<gene>
    <name evidence="4" type="ORF">B0A48_14109</name>
</gene>
<feature type="compositionally biased region" description="Polar residues" evidence="1">
    <location>
        <begin position="266"/>
        <end position="279"/>
    </location>
</feature>
<feature type="signal peptide" evidence="3">
    <location>
        <begin position="1"/>
        <end position="26"/>
    </location>
</feature>
<keyword evidence="3" id="KW-0732">Signal</keyword>
<dbReference type="PANTHER" id="PTHR35310">
    <property type="entry name" value="CELL WALL INTEGRITY/STRESS RESPONSE COMPONENT-LIKE PROTEIN"/>
    <property type="match status" value="1"/>
</dbReference>
<keyword evidence="2" id="KW-1133">Transmembrane helix</keyword>
<dbReference type="EMBL" id="NAJO01000037">
    <property type="protein sequence ID" value="OQN99904.1"/>
    <property type="molecule type" value="Genomic_DNA"/>
</dbReference>
<reference evidence="5" key="1">
    <citation type="submission" date="2017-03" db="EMBL/GenBank/DDBJ databases">
        <title>Genomes of endolithic fungi from Antarctica.</title>
        <authorList>
            <person name="Coleine C."/>
            <person name="Masonjones S."/>
            <person name="Stajich J.E."/>
        </authorList>
    </citation>
    <scope>NUCLEOTIDE SEQUENCE [LARGE SCALE GENOMIC DNA]</scope>
    <source>
        <strain evidence="5">CCFEE 5527</strain>
    </source>
</reference>
<evidence type="ECO:0000313" key="4">
    <source>
        <dbReference type="EMBL" id="OQN99904.1"/>
    </source>
</evidence>
<evidence type="ECO:0000256" key="2">
    <source>
        <dbReference type="SAM" id="Phobius"/>
    </source>
</evidence>
<feature type="chain" id="PRO_5010743497" description="Enterotoxin" evidence="3">
    <location>
        <begin position="27"/>
        <end position="1176"/>
    </location>
</feature>
<feature type="compositionally biased region" description="Basic and acidic residues" evidence="1">
    <location>
        <begin position="337"/>
        <end position="396"/>
    </location>
</feature>
<dbReference type="PANTHER" id="PTHR35310:SF1">
    <property type="entry name" value="CELL WALL INTEGRITY_STRESS RESPONSE COMPONENT-LIKE PROTEIN"/>
    <property type="match status" value="1"/>
</dbReference>
<evidence type="ECO:0000256" key="1">
    <source>
        <dbReference type="SAM" id="MobiDB-lite"/>
    </source>
</evidence>
<feature type="transmembrane region" description="Helical" evidence="2">
    <location>
        <begin position="1012"/>
        <end position="1036"/>
    </location>
</feature>
<protein>
    <recommendedName>
        <fullName evidence="6">Enterotoxin</fullName>
    </recommendedName>
</protein>
<feature type="region of interest" description="Disordered" evidence="1">
    <location>
        <begin position="228"/>
        <end position="279"/>
    </location>
</feature>
<name>A0A1V8SL66_9PEZI</name>
<feature type="compositionally biased region" description="Polar residues" evidence="1">
    <location>
        <begin position="244"/>
        <end position="253"/>
    </location>
</feature>
<feature type="compositionally biased region" description="Low complexity" evidence="1">
    <location>
        <begin position="70"/>
        <end position="83"/>
    </location>
</feature>
<evidence type="ECO:0000313" key="5">
    <source>
        <dbReference type="Proteomes" id="UP000192596"/>
    </source>
</evidence>
<dbReference type="InParanoid" id="A0A1V8SL66"/>
<evidence type="ECO:0008006" key="6">
    <source>
        <dbReference type="Google" id="ProtNLM"/>
    </source>
</evidence>
<keyword evidence="2" id="KW-0812">Transmembrane</keyword>
<feature type="compositionally biased region" description="Polar residues" evidence="1">
    <location>
        <begin position="398"/>
        <end position="413"/>
    </location>
</feature>
<feature type="compositionally biased region" description="Basic and acidic residues" evidence="1">
    <location>
        <begin position="307"/>
        <end position="328"/>
    </location>
</feature>
<feature type="region of interest" description="Disordered" evidence="1">
    <location>
        <begin position="307"/>
        <end position="592"/>
    </location>
</feature>
<dbReference type="Proteomes" id="UP000192596">
    <property type="component" value="Unassembled WGS sequence"/>
</dbReference>
<sequence length="1176" mass="133184">MQVLFYINAKWKWFAILHLLVYQTVAIPSTEHLLHGSQYRWAASEPYRQQPRETATGSLHSRRPSSDPAPKQGTGSSTSKSSPTFMNVTEDPDYTHLFLVAGYIFPDDAPFDELTRGNPWRHADERSPDRWDSQEMAKYNISIAQLGVGFNWDGTSESIQKRGSKGVSINKVSGWTKFKDWIMGIIEVPIEVPVEKTRWRTRTRTRTKVIYTERGQARVADAVSNFHRATGEGPLPVERIPHNPGNTHWQTTGERPFDAGYFADNEGSQESPIRSTQPDQQKVYEAQQEHEKSSYQHDKKIEMSEQKTLENKHEIQKSEHAEVQERTQAKTATGNAEKYEAKAAELDKQEPRPRTLIDKYLEDAKKERARDREANQRGDQAKQKTTELKQEGKLLDEASTNLKSSSEQLNNQGAGIGEAQKSLNAGNVNEANSKLEVAREHGQQASVSDERATSKINEAAVRKQDRVQQQRPNPESQPSTDQEKADKQKADKEKADREKTDRAKADKEKTDKERVDRERVDREKADREKADREKADKQKADKQKADKEKADREKTDNEKVGKDKPKPESPPDGPPATPGEVAEVERAVSRASQLESEITRMHQVIATDNANAEAAGPRIAELQWQTADLRAQHDRLQQEYRRAPDMEKMRISGEKRAVTARLEDTRLNIFHEQRVIENNKEYHGHHQDELTGYQNEQAKVKSKLDRMNPKAVKSVKDAHMTSATKLGGEIEAIEARMLQNLQRHNEVMDTIWRQIHPDGDQYRRAIGQGKTLTAAQAREWDAVQAREKAAKTELIDLFKKRQASRLERAGIRTALYKADPAAALNFDVEYYPKNAAKGFYPSAGESGILDLGIAEGIPLTVDNDGRLVRPKSPMMDHDGQGTRFNEMKVKQWERFKELHPEADVPEPKIGGLDGADEPDVLRHKQAVRARMKFGDLWNPDGHVLEAFKTKDAMYLRHPTGKVFSSPLEGSTASLQRVFRLVDAVPEGAVEIAAGARLITTGTRMTATVARALTAAGVVLIPIAEVAVALVTGIMVVMQAVSTVQQIADGHYGQAAIDLYIAVHEMVDPSFAAIMLLYHVTRFIVDYAQKKHREHKCHDALNEEYKTEYKKKCGWRPHHVPTRKKMWSVKAFECKYYTEKDYKKAHLLKQDGWDRLPQMPQFAASHPIQHGKKPCQE</sequence>
<keyword evidence="2" id="KW-0472">Membrane</keyword>
<dbReference type="STRING" id="1507870.A0A1V8SL66"/>
<comment type="caution">
    <text evidence="4">The sequence shown here is derived from an EMBL/GenBank/DDBJ whole genome shotgun (WGS) entry which is preliminary data.</text>
</comment>
<feature type="compositionally biased region" description="Basic and acidic residues" evidence="1">
    <location>
        <begin position="481"/>
        <end position="569"/>
    </location>
</feature>
<feature type="compositionally biased region" description="Polar residues" evidence="1">
    <location>
        <begin position="469"/>
        <end position="479"/>
    </location>
</feature>
<proteinExistence type="predicted"/>
<evidence type="ECO:0000256" key="3">
    <source>
        <dbReference type="SAM" id="SignalP"/>
    </source>
</evidence>
<feature type="region of interest" description="Disordered" evidence="1">
    <location>
        <begin position="47"/>
        <end position="85"/>
    </location>
</feature>